<dbReference type="Pfam" id="PF00797">
    <property type="entry name" value="Acetyltransf_2"/>
    <property type="match status" value="1"/>
</dbReference>
<sequence length="258" mass="28737">MDVEDYLHRIGAVRPPVPDLAALRELQRRHLESVPFENLGFYLGEQIELAEPALLDKIVGRRRGGLCYELNGAFALLLREVGFDVQLLAGRVMRREGFFGPPFDHLALRVELDEPWLVDVGFGRFSLAPLRLATTDVQLDPGGRFTVEPAPHGDVDVVCDGAIVYRLEPRPRELDDFAAMAWFHETSPASPFTQGPTCSRPTADGRVTITGARLIETTGGERVERALESDAAILEAYREHFGLRLDRIPSFVTTLDCN</sequence>
<dbReference type="KEGG" id="acab:QRX50_18685"/>
<evidence type="ECO:0000256" key="1">
    <source>
        <dbReference type="ARBA" id="ARBA00006547"/>
    </source>
</evidence>
<dbReference type="RefSeq" id="WP_285973219.1">
    <property type="nucleotide sequence ID" value="NZ_CP127294.1"/>
</dbReference>
<dbReference type="PRINTS" id="PR01543">
    <property type="entry name" value="ANATRNSFRASE"/>
</dbReference>
<dbReference type="PANTHER" id="PTHR11786:SF0">
    <property type="entry name" value="ARYLAMINE N-ACETYLTRANSFERASE 4-RELATED"/>
    <property type="match status" value="1"/>
</dbReference>
<gene>
    <name evidence="3" type="ORF">QRX50_18685</name>
</gene>
<keyword evidence="4" id="KW-1185">Reference proteome</keyword>
<reference evidence="3 4" key="1">
    <citation type="submission" date="2023-06" db="EMBL/GenBank/DDBJ databases">
        <authorList>
            <person name="Oyuntsetseg B."/>
            <person name="Kim S.B."/>
        </authorList>
    </citation>
    <scope>NUCLEOTIDE SEQUENCE [LARGE SCALE GENOMIC DNA]</scope>
    <source>
        <strain evidence="3 4">2-15</strain>
    </source>
</reference>
<dbReference type="AlphaFoldDB" id="A0A9Y2INL8"/>
<dbReference type="Proteomes" id="UP001236014">
    <property type="component" value="Chromosome"/>
</dbReference>
<dbReference type="Gene3D" id="3.30.2140.10">
    <property type="entry name" value="Arylamine N-acetyltransferase"/>
    <property type="match status" value="1"/>
</dbReference>
<evidence type="ECO:0000256" key="2">
    <source>
        <dbReference type="RuleBase" id="RU003452"/>
    </source>
</evidence>
<evidence type="ECO:0000313" key="3">
    <source>
        <dbReference type="EMBL" id="WIX82654.1"/>
    </source>
</evidence>
<dbReference type="InterPro" id="IPR001447">
    <property type="entry name" value="Arylamine_N-AcTrfase"/>
</dbReference>
<accession>A0A9Y2INL8</accession>
<dbReference type="GO" id="GO:0016407">
    <property type="term" value="F:acetyltransferase activity"/>
    <property type="evidence" value="ECO:0007669"/>
    <property type="project" value="InterPro"/>
</dbReference>
<dbReference type="InterPro" id="IPR038765">
    <property type="entry name" value="Papain-like_cys_pep_sf"/>
</dbReference>
<dbReference type="EMBL" id="CP127294">
    <property type="protein sequence ID" value="WIX82654.1"/>
    <property type="molecule type" value="Genomic_DNA"/>
</dbReference>
<dbReference type="SUPFAM" id="SSF54001">
    <property type="entry name" value="Cysteine proteinases"/>
    <property type="match status" value="1"/>
</dbReference>
<protein>
    <submittedName>
        <fullName evidence="3">Arylamine N-acetyltransferase</fullName>
    </submittedName>
</protein>
<dbReference type="Gene3D" id="2.40.128.150">
    <property type="entry name" value="Cysteine proteinases"/>
    <property type="match status" value="1"/>
</dbReference>
<comment type="similarity">
    <text evidence="1 2">Belongs to the arylamine N-acetyltransferase family.</text>
</comment>
<name>A0A9Y2INL8_9PSEU</name>
<evidence type="ECO:0000313" key="4">
    <source>
        <dbReference type="Proteomes" id="UP001236014"/>
    </source>
</evidence>
<organism evidence="3 4">
    <name type="scientific">Amycolatopsis carbonis</name>
    <dbReference type="NCBI Taxonomy" id="715471"/>
    <lineage>
        <taxon>Bacteria</taxon>
        <taxon>Bacillati</taxon>
        <taxon>Actinomycetota</taxon>
        <taxon>Actinomycetes</taxon>
        <taxon>Pseudonocardiales</taxon>
        <taxon>Pseudonocardiaceae</taxon>
        <taxon>Amycolatopsis</taxon>
    </lineage>
</organism>
<proteinExistence type="inferred from homology"/>
<dbReference type="PANTHER" id="PTHR11786">
    <property type="entry name" value="N-HYDROXYARYLAMINE O-ACETYLTRANSFERASE"/>
    <property type="match status" value="1"/>
</dbReference>